<keyword evidence="6" id="KW-1185">Reference proteome</keyword>
<dbReference type="Pfam" id="PF00583">
    <property type="entry name" value="Acetyltransf_1"/>
    <property type="match status" value="1"/>
</dbReference>
<dbReference type="PANTHER" id="PTHR43877">
    <property type="entry name" value="AMINOALKYLPHOSPHONATE N-ACETYLTRANSFERASE-RELATED-RELATED"/>
    <property type="match status" value="1"/>
</dbReference>
<dbReference type="GO" id="GO:0016747">
    <property type="term" value="F:acyltransferase activity, transferring groups other than amino-acyl groups"/>
    <property type="evidence" value="ECO:0007669"/>
    <property type="project" value="InterPro"/>
</dbReference>
<proteinExistence type="predicted"/>
<dbReference type="InterPro" id="IPR016181">
    <property type="entry name" value="Acyl_CoA_acyltransferase"/>
</dbReference>
<dbReference type="Gene3D" id="3.40.630.30">
    <property type="match status" value="1"/>
</dbReference>
<dbReference type="AlphaFoldDB" id="A0A367FE10"/>
<dbReference type="PROSITE" id="PS51186">
    <property type="entry name" value="GNAT"/>
    <property type="match status" value="1"/>
</dbReference>
<evidence type="ECO:0000313" key="5">
    <source>
        <dbReference type="EMBL" id="RCG28608.1"/>
    </source>
</evidence>
<dbReference type="OrthoDB" id="9799092at2"/>
<evidence type="ECO:0000256" key="3">
    <source>
        <dbReference type="SAM" id="MobiDB-lite"/>
    </source>
</evidence>
<gene>
    <name evidence="5" type="ORF">DQ384_22945</name>
</gene>
<evidence type="ECO:0000313" key="6">
    <source>
        <dbReference type="Proteomes" id="UP000253094"/>
    </source>
</evidence>
<feature type="region of interest" description="Disordered" evidence="3">
    <location>
        <begin position="134"/>
        <end position="168"/>
    </location>
</feature>
<organism evidence="5 6">
    <name type="scientific">Sphaerisporangium album</name>
    <dbReference type="NCBI Taxonomy" id="509200"/>
    <lineage>
        <taxon>Bacteria</taxon>
        <taxon>Bacillati</taxon>
        <taxon>Actinomycetota</taxon>
        <taxon>Actinomycetes</taxon>
        <taxon>Streptosporangiales</taxon>
        <taxon>Streptosporangiaceae</taxon>
        <taxon>Sphaerisporangium</taxon>
    </lineage>
</organism>
<dbReference type="CDD" id="cd04301">
    <property type="entry name" value="NAT_SF"/>
    <property type="match status" value="1"/>
</dbReference>
<comment type="caution">
    <text evidence="5">The sequence shown here is derived from an EMBL/GenBank/DDBJ whole genome shotgun (WGS) entry which is preliminary data.</text>
</comment>
<feature type="domain" description="N-acetyltransferase" evidence="4">
    <location>
        <begin position="1"/>
        <end position="160"/>
    </location>
</feature>
<dbReference type="PANTHER" id="PTHR43877:SF1">
    <property type="entry name" value="ACETYLTRANSFERASE"/>
    <property type="match status" value="1"/>
</dbReference>
<evidence type="ECO:0000256" key="1">
    <source>
        <dbReference type="ARBA" id="ARBA00022679"/>
    </source>
</evidence>
<evidence type="ECO:0000256" key="2">
    <source>
        <dbReference type="ARBA" id="ARBA00023315"/>
    </source>
</evidence>
<name>A0A367FE10_9ACTN</name>
<feature type="compositionally biased region" description="Basic and acidic residues" evidence="3">
    <location>
        <begin position="151"/>
        <end position="168"/>
    </location>
</feature>
<keyword evidence="2" id="KW-0012">Acyltransferase</keyword>
<dbReference type="InterPro" id="IPR050832">
    <property type="entry name" value="Bact_Acetyltransf"/>
</dbReference>
<reference evidence="5 6" key="1">
    <citation type="submission" date="2018-06" db="EMBL/GenBank/DDBJ databases">
        <title>Sphaerisporangium craniellae sp. nov., isolated from a marine sponge in the South China Sea.</title>
        <authorList>
            <person name="Li L."/>
        </authorList>
    </citation>
    <scope>NUCLEOTIDE SEQUENCE [LARGE SCALE GENOMIC DNA]</scope>
    <source>
        <strain evidence="5 6">CCTCC AA 208026</strain>
    </source>
</reference>
<evidence type="ECO:0000259" key="4">
    <source>
        <dbReference type="PROSITE" id="PS51186"/>
    </source>
</evidence>
<protein>
    <submittedName>
        <fullName evidence="5">GNAT family N-acetyltransferase</fullName>
    </submittedName>
</protein>
<sequence>MEIRRLRKGDEDRLREVRLRALAESPSAFASTLEREQQFGADVWVSRVTREESATFLAEEDGRPLGTATGFVEEDPATVHLVGMWVDPSARGTGVAGRLVETVVDWARERDARRVELWVTVLNHRARALYERHGFSPTGDRQPLPSDPDILEDRFERPLPVREPSAER</sequence>
<dbReference type="RefSeq" id="WP_114030937.1">
    <property type="nucleotide sequence ID" value="NZ_QOIL01000013.1"/>
</dbReference>
<accession>A0A367FE10</accession>
<dbReference type="EMBL" id="QOIL01000013">
    <property type="protein sequence ID" value="RCG28608.1"/>
    <property type="molecule type" value="Genomic_DNA"/>
</dbReference>
<dbReference type="InterPro" id="IPR000182">
    <property type="entry name" value="GNAT_dom"/>
</dbReference>
<keyword evidence="1 5" id="KW-0808">Transferase</keyword>
<dbReference type="Proteomes" id="UP000253094">
    <property type="component" value="Unassembled WGS sequence"/>
</dbReference>
<dbReference type="SUPFAM" id="SSF55729">
    <property type="entry name" value="Acyl-CoA N-acyltransferases (Nat)"/>
    <property type="match status" value="1"/>
</dbReference>